<dbReference type="AlphaFoldDB" id="A0AAV7PQW0"/>
<organism evidence="1 2">
    <name type="scientific">Pleurodeles waltl</name>
    <name type="common">Iberian ribbed newt</name>
    <dbReference type="NCBI Taxonomy" id="8319"/>
    <lineage>
        <taxon>Eukaryota</taxon>
        <taxon>Metazoa</taxon>
        <taxon>Chordata</taxon>
        <taxon>Craniata</taxon>
        <taxon>Vertebrata</taxon>
        <taxon>Euteleostomi</taxon>
        <taxon>Amphibia</taxon>
        <taxon>Batrachia</taxon>
        <taxon>Caudata</taxon>
        <taxon>Salamandroidea</taxon>
        <taxon>Salamandridae</taxon>
        <taxon>Pleurodelinae</taxon>
        <taxon>Pleurodeles</taxon>
    </lineage>
</organism>
<dbReference type="EMBL" id="JANPWB010000011">
    <property type="protein sequence ID" value="KAJ1129727.1"/>
    <property type="molecule type" value="Genomic_DNA"/>
</dbReference>
<reference evidence="1" key="1">
    <citation type="journal article" date="2022" name="bioRxiv">
        <title>Sequencing and chromosome-scale assembly of the giantPleurodeles waltlgenome.</title>
        <authorList>
            <person name="Brown T."/>
            <person name="Elewa A."/>
            <person name="Iarovenko S."/>
            <person name="Subramanian E."/>
            <person name="Araus A.J."/>
            <person name="Petzold A."/>
            <person name="Susuki M."/>
            <person name="Suzuki K.-i.T."/>
            <person name="Hayashi T."/>
            <person name="Toyoda A."/>
            <person name="Oliveira C."/>
            <person name="Osipova E."/>
            <person name="Leigh N.D."/>
            <person name="Simon A."/>
            <person name="Yun M.H."/>
        </authorList>
    </citation>
    <scope>NUCLEOTIDE SEQUENCE</scope>
    <source>
        <strain evidence="1">20211129_DDA</strain>
        <tissue evidence="1">Liver</tissue>
    </source>
</reference>
<evidence type="ECO:0000313" key="2">
    <source>
        <dbReference type="Proteomes" id="UP001066276"/>
    </source>
</evidence>
<name>A0AAV7PQW0_PLEWA</name>
<sequence length="99" mass="11455">MVSVGDVDDVEDNEDTDDKKVCVLSEGAVEREEWKKEVGEDRVLQKVMIKMENGWGQKKLVDEELKPFWCIKDEWSLDDGTVFGRTRSIPPESIRKKLL</sequence>
<gene>
    <name evidence="1" type="ORF">NDU88_008093</name>
</gene>
<keyword evidence="2" id="KW-1185">Reference proteome</keyword>
<proteinExistence type="predicted"/>
<protein>
    <submittedName>
        <fullName evidence="1">Uncharacterized protein</fullName>
    </submittedName>
</protein>
<comment type="caution">
    <text evidence="1">The sequence shown here is derived from an EMBL/GenBank/DDBJ whole genome shotgun (WGS) entry which is preliminary data.</text>
</comment>
<evidence type="ECO:0000313" key="1">
    <source>
        <dbReference type="EMBL" id="KAJ1129727.1"/>
    </source>
</evidence>
<dbReference type="Proteomes" id="UP001066276">
    <property type="component" value="Chromosome 7"/>
</dbReference>
<accession>A0AAV7PQW0</accession>